<accession>A0ACB8W8I9</accession>
<sequence length="1788" mass="195547">MSWKRNYFASGGGGGGASGGGGSGMQGILTPRTMTSIAPSKGLSNEPGQNSCFLNSALQSQIAVIYLCRANFTSPTPPTQPFRPPSVRFDSSLLPNVKLKRSKGRRACGGRAALSRADAAWRTTSGVVRPSGGSAAPTCDEDKVKRKNIADVKFVVSVHLEPAVWLQICTEVCSLSAEIQGSEVLWHLDIFRRSFRQLTTHKCMEDSCIFCALKSIFAQFQYSSEKVLPSDALRSALAKTFQDEQRFQLSASWMMLQSALIHFHIADETKEDICTARHCIPHQKFAMTLFEQCVCSSCGASSDPLPFIQMVHYISTTSLCNQAVKMLESREKATPGMFGELLRNASMGDLRSCPSHVVAPPPQSQCGQQLRMARVLLNSPEIITIGLVWDSDHSDLAEDVIHTLGTCLRLGDLFYRVTEEKARQSELYLVGMVCYYGKHYSTFFFQTKIRRWMYFDDAHVKEIGPKWKDVVSRCIKGHYQPLLLLYADPRGTPVSVQDLPSRFDLHHLNKACYDSEDSGNYNTTRIEVVVAVVVVVVVIVLVAEVFRPRAVDLQRHSHRFFDSSTESYSYRQPSHSHHESLASHYSSDSQGTVICTERPDGPLHASLCSLDTIGHVTDSEQHQSLRKGGGAGDRRRSSSRHRRTKPDNEASSAGYHSEGETLKEQQVPRHLPKPSSSFSSSTSRLRDFKETMSNIIHSRPLSSSSSSSLPAAVLSEITSSTNNHHHSANTPTACSSSNKLHDWEADSTSSESKSSCSGGAGSGRYRPAWRPRREALNIDSIFSRERRRQAGYSPLGASLQDDSGAPTLPTSGANASFTVQEEVKSVRPGSSLTLPSTSSSHRGRRDGPGGAELPPPPPPPPPPPRLIQRMESGYESSERNSSSPVSLDLNPGDRECVVKKTSSSSSSSGPSWRNLRSKSSGALLQELSSSSRGSLGARPPPAGRSELDELQEEVQRKAREEEQQRRQEKEREAALGFNPRPSKYLDLDQLQIQVTSLIFISCGWSFNRYSALIGCLEAAGGARGVKATALIGVCRRQSFCWTSQCVWSRRARSPAALSVVNEAVSKLQLVAAEGGASCHSRLQRCMRRGRGLQQRMHLQQQHSEAGRPQPEQQQEEGQQLQEQLSEKPLPLQVLLTERRQGDQSAASQDQQAPPSSPCLVKPLPPKTNSVSDPAPSAGAPTGSPGEDSRTCFGKPVTNTRSLPVLCMDTWEQSTMGDLAPPPPREEAEHPTQWTRTPPISIPAQTPPSPRSYQTPSPVGTNDRCHLMKEEEPYYTRHPQTTPPAPSPTSMLAPPPSTYPTRNWSCLHLNQPDAVDSPLDLPVSCPLYSSPESSSKAPPPVTRPVRTASPPPSQDYRSVLPVERWAENVNRYYGSQHASGAGGAALPGEELSELDSLYQASLLAPSMHWGGRAVSPQPANNKPGGKKRGDHMINSLVLSGSGRSKTPTAEIEKYAYRTPVKLPHKPPGEDESYSAENLRRIAHSLSGTVIGSRPQNLGPSHSCDPPESSPPPRHSDLHSSSLLRRPSTSSLHLPSSSSSSPSFTTDHSYHHQHHQSRHHGSPAPAPPSQHPHLQRSRPPSSGASSWGHPGPGSSIQQQFLVVSDRHQALSGQSLHSVALSYGTLPRAPRRAPPPSSTSSLPRPRVGSSPAPLPGQYATLSHPRRSANTPATNGHYRQPSLPGKVNRSSCCPPHHVRAPGEGPPQPLRLDVPPETDWRRDYRTVQPTSSWDPRPTRHHQPLQRSISQHPPSVRPRRDPHLCSLCQQLPAEPSRPYCPSCGAYVARFRQAS</sequence>
<name>A0ACB8W8I9_9TELE</name>
<evidence type="ECO:0000313" key="1">
    <source>
        <dbReference type="EMBL" id="KAI3363532.1"/>
    </source>
</evidence>
<dbReference type="Proteomes" id="UP000831701">
    <property type="component" value="Chromosome 14"/>
</dbReference>
<gene>
    <name evidence="1" type="ORF">L3Q82_012138</name>
</gene>
<keyword evidence="2" id="KW-1185">Reference proteome</keyword>
<organism evidence="1 2">
    <name type="scientific">Scortum barcoo</name>
    <name type="common">barcoo grunter</name>
    <dbReference type="NCBI Taxonomy" id="214431"/>
    <lineage>
        <taxon>Eukaryota</taxon>
        <taxon>Metazoa</taxon>
        <taxon>Chordata</taxon>
        <taxon>Craniata</taxon>
        <taxon>Vertebrata</taxon>
        <taxon>Euteleostomi</taxon>
        <taxon>Actinopterygii</taxon>
        <taxon>Neopterygii</taxon>
        <taxon>Teleostei</taxon>
        <taxon>Neoteleostei</taxon>
        <taxon>Acanthomorphata</taxon>
        <taxon>Eupercaria</taxon>
        <taxon>Centrarchiformes</taxon>
        <taxon>Terapontoidei</taxon>
        <taxon>Terapontidae</taxon>
        <taxon>Scortum</taxon>
    </lineage>
</organism>
<evidence type="ECO:0000313" key="2">
    <source>
        <dbReference type="Proteomes" id="UP000831701"/>
    </source>
</evidence>
<dbReference type="EMBL" id="CM041544">
    <property type="protein sequence ID" value="KAI3363532.1"/>
    <property type="molecule type" value="Genomic_DNA"/>
</dbReference>
<comment type="caution">
    <text evidence="1">The sequence shown here is derived from an EMBL/GenBank/DDBJ whole genome shotgun (WGS) entry which is preliminary data.</text>
</comment>
<reference evidence="1" key="1">
    <citation type="submission" date="2022-04" db="EMBL/GenBank/DDBJ databases">
        <title>Jade perch genome.</title>
        <authorList>
            <person name="Chao B."/>
        </authorList>
    </citation>
    <scope>NUCLEOTIDE SEQUENCE</scope>
    <source>
        <strain evidence="1">CB-2022</strain>
    </source>
</reference>
<proteinExistence type="predicted"/>
<protein>
    <submittedName>
        <fullName evidence="1">Uncharacterized protein</fullName>
    </submittedName>
</protein>